<reference evidence="2 3" key="1">
    <citation type="journal article" date="2018" name="BMC Genomics">
        <title>Genomic comparison of Trypanosoma conorhini and Trypanosoma rangeli to Trypanosoma cruzi strains of high and low virulence.</title>
        <authorList>
            <person name="Bradwell K.R."/>
            <person name="Koparde V.N."/>
            <person name="Matveyev A.V."/>
            <person name="Serrano M.G."/>
            <person name="Alves J.M."/>
            <person name="Parikh H."/>
            <person name="Huang B."/>
            <person name="Lee V."/>
            <person name="Espinosa-Alvarez O."/>
            <person name="Ortiz P.A."/>
            <person name="Costa-Martins A.G."/>
            <person name="Teixeira M.M."/>
            <person name="Buck G.A."/>
        </authorList>
    </citation>
    <scope>NUCLEOTIDE SEQUENCE [LARGE SCALE GENOMIC DNA]</scope>
    <source>
        <strain evidence="2 3">025E</strain>
    </source>
</reference>
<dbReference type="Proteomes" id="UP000284403">
    <property type="component" value="Unassembled WGS sequence"/>
</dbReference>
<accession>A0A422NI87</accession>
<evidence type="ECO:0000313" key="2">
    <source>
        <dbReference type="EMBL" id="RNF05198.1"/>
    </source>
</evidence>
<protein>
    <submittedName>
        <fullName evidence="2">Uncharacterized protein</fullName>
    </submittedName>
</protein>
<evidence type="ECO:0000256" key="1">
    <source>
        <dbReference type="SAM" id="MobiDB-lite"/>
    </source>
</evidence>
<name>A0A422NI87_9TRYP</name>
<feature type="region of interest" description="Disordered" evidence="1">
    <location>
        <begin position="114"/>
        <end position="133"/>
    </location>
</feature>
<sequence length="254" mass="27273">MGRTGGGDPDVEGLMANAVGFAAHRQRREGKNTRHWGRRPVDGGVARDVNRGDPPPPHRGISLNQLFSTEPLRREALVRPNTGSLGPSVDADDAADEDGMTAIQRLIDSQYDSCVSKTGSRGGGSKARDDGGELHGSFLDGRLSWCSSLPPRPLQRAKGRASEEACVRLGDLEAAKTSQVTARRESCSVGVQCDTRAAATAVELQQLEQLRQQTLAGDPESVAHFLARRIRALELDRFGHSAAFTSALLQKTLL</sequence>
<dbReference type="GeneID" id="40321429"/>
<evidence type="ECO:0000313" key="3">
    <source>
        <dbReference type="Proteomes" id="UP000284403"/>
    </source>
</evidence>
<feature type="region of interest" description="Disordered" evidence="1">
    <location>
        <begin position="23"/>
        <end position="68"/>
    </location>
</feature>
<dbReference type="RefSeq" id="XP_029225202.1">
    <property type="nucleotide sequence ID" value="XM_029374677.1"/>
</dbReference>
<feature type="compositionally biased region" description="Basic residues" evidence="1">
    <location>
        <begin position="24"/>
        <end position="38"/>
    </location>
</feature>
<keyword evidence="3" id="KW-1185">Reference proteome</keyword>
<dbReference type="EMBL" id="MKKU01000646">
    <property type="protein sequence ID" value="RNF05198.1"/>
    <property type="molecule type" value="Genomic_DNA"/>
</dbReference>
<comment type="caution">
    <text evidence="2">The sequence shown here is derived from an EMBL/GenBank/DDBJ whole genome shotgun (WGS) entry which is preliminary data.</text>
</comment>
<gene>
    <name evidence="2" type="ORF">Tco025E_07818</name>
</gene>
<proteinExistence type="predicted"/>
<dbReference type="OrthoDB" id="246602at2759"/>
<dbReference type="AlphaFoldDB" id="A0A422NI87"/>
<organism evidence="2 3">
    <name type="scientific">Trypanosoma conorhini</name>
    <dbReference type="NCBI Taxonomy" id="83891"/>
    <lineage>
        <taxon>Eukaryota</taxon>
        <taxon>Discoba</taxon>
        <taxon>Euglenozoa</taxon>
        <taxon>Kinetoplastea</taxon>
        <taxon>Metakinetoplastina</taxon>
        <taxon>Trypanosomatida</taxon>
        <taxon>Trypanosomatidae</taxon>
        <taxon>Trypanosoma</taxon>
    </lineage>
</organism>